<sequence length="55" mass="6447">MRKTMMKQQELFREAGNNEQMSEDLQAEVVAQLALLIQSVIDAEQREVRDEQDPR</sequence>
<reference evidence="1" key="1">
    <citation type="submission" date="2016-12" db="EMBL/GenBank/DDBJ databases">
        <authorList>
            <person name="Moulin L."/>
        </authorList>
    </citation>
    <scope>NUCLEOTIDE SEQUENCE [LARGE SCALE GENOMIC DNA]</scope>
    <source>
        <strain evidence="1">STM 7183</strain>
    </source>
</reference>
<evidence type="ECO:0000313" key="1">
    <source>
        <dbReference type="EMBL" id="SIT49449.1"/>
    </source>
</evidence>
<gene>
    <name evidence="1" type="ORF">BN2476_680147</name>
</gene>
<dbReference type="EMBL" id="CYGY02000068">
    <property type="protein sequence ID" value="SIT49449.1"/>
    <property type="molecule type" value="Genomic_DNA"/>
</dbReference>
<accession>A0A1N7SPT6</accession>
<comment type="caution">
    <text evidence="1">The sequence shown here is derived from an EMBL/GenBank/DDBJ whole genome shotgun (WGS) entry which is preliminary data.</text>
</comment>
<dbReference type="Proteomes" id="UP000195569">
    <property type="component" value="Unassembled WGS sequence"/>
</dbReference>
<protein>
    <submittedName>
        <fullName evidence="1">Uncharacterized protein</fullName>
    </submittedName>
</protein>
<proteinExistence type="predicted"/>
<organism evidence="1 2">
    <name type="scientific">Paraburkholderia piptadeniae</name>
    <dbReference type="NCBI Taxonomy" id="1701573"/>
    <lineage>
        <taxon>Bacteria</taxon>
        <taxon>Pseudomonadati</taxon>
        <taxon>Pseudomonadota</taxon>
        <taxon>Betaproteobacteria</taxon>
        <taxon>Burkholderiales</taxon>
        <taxon>Burkholderiaceae</taxon>
        <taxon>Paraburkholderia</taxon>
    </lineage>
</organism>
<dbReference type="AlphaFoldDB" id="A0A1N7SPT6"/>
<name>A0A1N7SPT6_9BURK</name>
<keyword evidence="2" id="KW-1185">Reference proteome</keyword>
<evidence type="ECO:0000313" key="2">
    <source>
        <dbReference type="Proteomes" id="UP000195569"/>
    </source>
</evidence>